<evidence type="ECO:0000313" key="3">
    <source>
        <dbReference type="EMBL" id="TGJ75833.1"/>
    </source>
</evidence>
<dbReference type="Gene3D" id="3.40.50.300">
    <property type="entry name" value="P-loop containing nucleotide triphosphate hydrolases"/>
    <property type="match status" value="1"/>
</dbReference>
<sequence>MTVQSKLKKIISNPILYIQNFMKVVDKSGNVVKFELNPQQKYLLENMDKYNIVLKSRQLGITTLSCAKSIYLASTKPYTTCLLMSYSIESASQIFDKLKELYFNMPEAIRIPIIANNKKELRFINGSKVVVATCGNKDVARGATIRYAHLSEVAFMKDTVEKQLLAIEQALTPNGQIILESTANGMNYFQSLWNKAERKENMYKPFFFSWINDKMMFATEYKQFSDRYIEIHGVLPDETELDDTEKILRSQGATIEQLVWRRLKIANSSPEAFAQEFPATALEAFVSTGSNIFNSKMIHERLQYIGDIKPIQSKPKELPLSLCPWLGRELTIWDTPKIGQKYYIGVDTGEGMSQDYSAIEVLSADGIQMAEFKSNKIKPFQFAELVNDIGIYYNRALLVVEKASAGHVVVDKLKNEYHYSNMYKYVEYDARGMKKKKVGFVTNPKTKPILVNDFVELFETNQIVIKSKDLLSEMKVFQFKDGKMGAIIGQHDDLCMSMGFAIVGMKSGVNYI</sequence>
<dbReference type="AlphaFoldDB" id="A0A4Z0YAJ1"/>
<proteinExistence type="predicted"/>
<gene>
    <name evidence="3" type="ORF">CAGA_20400</name>
</gene>
<dbReference type="InterPro" id="IPR035421">
    <property type="entry name" value="Terminase_6C"/>
</dbReference>
<feature type="domain" description="Terminase large subunit gp17-like C-terminal" evidence="2">
    <location>
        <begin position="344"/>
        <end position="502"/>
    </location>
</feature>
<dbReference type="Pfam" id="PF17289">
    <property type="entry name" value="Terminase_6C"/>
    <property type="match status" value="1"/>
</dbReference>
<dbReference type="Pfam" id="PF03237">
    <property type="entry name" value="Terminase_6N"/>
    <property type="match status" value="1"/>
</dbReference>
<dbReference type="InterPro" id="IPR027417">
    <property type="entry name" value="P-loop_NTPase"/>
</dbReference>
<name>A0A4Z0YAJ1_9FIRM</name>
<dbReference type="Proteomes" id="UP000297714">
    <property type="component" value="Unassembled WGS sequence"/>
</dbReference>
<dbReference type="RefSeq" id="WP_135660438.1">
    <property type="nucleotide sequence ID" value="NZ_SRMQ01000010.1"/>
</dbReference>
<dbReference type="OrthoDB" id="9768556at2"/>
<evidence type="ECO:0000259" key="2">
    <source>
        <dbReference type="Pfam" id="PF17289"/>
    </source>
</evidence>
<evidence type="ECO:0000313" key="4">
    <source>
        <dbReference type="Proteomes" id="UP000297714"/>
    </source>
</evidence>
<accession>A0A4Z0YAJ1</accession>
<dbReference type="Gene3D" id="3.30.420.240">
    <property type="match status" value="1"/>
</dbReference>
<keyword evidence="1" id="KW-1188">Viral release from host cell</keyword>
<evidence type="ECO:0000256" key="1">
    <source>
        <dbReference type="ARBA" id="ARBA00022612"/>
    </source>
</evidence>
<dbReference type="EMBL" id="SRMQ01000010">
    <property type="protein sequence ID" value="TGJ75833.1"/>
    <property type="molecule type" value="Genomic_DNA"/>
</dbReference>
<keyword evidence="4" id="KW-1185">Reference proteome</keyword>
<reference evidence="3 4" key="1">
    <citation type="submission" date="2019-04" db="EMBL/GenBank/DDBJ databases">
        <authorList>
            <person name="Poehlein A."/>
            <person name="Bengelsdorf F.R."/>
            <person name="Duerre P."/>
            <person name="Daniel R."/>
        </authorList>
    </citation>
    <scope>NUCLEOTIDE SEQUENCE [LARGE SCALE GENOMIC DNA]</scope>
    <source>
        <strain evidence="3 4">BS-1</strain>
    </source>
</reference>
<organism evidence="3 4">
    <name type="scientific">Caproiciproducens galactitolivorans</name>
    <dbReference type="NCBI Taxonomy" id="642589"/>
    <lineage>
        <taxon>Bacteria</taxon>
        <taxon>Bacillati</taxon>
        <taxon>Bacillota</taxon>
        <taxon>Clostridia</taxon>
        <taxon>Eubacteriales</taxon>
        <taxon>Acutalibacteraceae</taxon>
        <taxon>Caproiciproducens</taxon>
    </lineage>
</organism>
<comment type="caution">
    <text evidence="3">The sequence shown here is derived from an EMBL/GenBank/DDBJ whole genome shotgun (WGS) entry which is preliminary data.</text>
</comment>
<protein>
    <submittedName>
        <fullName evidence="3">Terminase-like family protein</fullName>
    </submittedName>
</protein>